<accession>A0AAE0HWI9</accession>
<evidence type="ECO:0000313" key="1">
    <source>
        <dbReference type="EMBL" id="KAK3314169.1"/>
    </source>
</evidence>
<dbReference type="EMBL" id="JAUEDM010000007">
    <property type="protein sequence ID" value="KAK3314169.1"/>
    <property type="molecule type" value="Genomic_DNA"/>
</dbReference>
<name>A0AAE0HWI9_9PEZI</name>
<dbReference type="Gene3D" id="2.60.40.2970">
    <property type="match status" value="1"/>
</dbReference>
<keyword evidence="2" id="KW-1185">Reference proteome</keyword>
<reference evidence="1" key="2">
    <citation type="submission" date="2023-06" db="EMBL/GenBank/DDBJ databases">
        <authorList>
            <consortium name="Lawrence Berkeley National Laboratory"/>
            <person name="Haridas S."/>
            <person name="Hensen N."/>
            <person name="Bonometti L."/>
            <person name="Westerberg I."/>
            <person name="Brannstrom I.O."/>
            <person name="Guillou S."/>
            <person name="Cros-Aarteil S."/>
            <person name="Calhoun S."/>
            <person name="Kuo A."/>
            <person name="Mondo S."/>
            <person name="Pangilinan J."/>
            <person name="Riley R."/>
            <person name="Labutti K."/>
            <person name="Andreopoulos B."/>
            <person name="Lipzen A."/>
            <person name="Chen C."/>
            <person name="Yanf M."/>
            <person name="Daum C."/>
            <person name="Ng V."/>
            <person name="Clum A."/>
            <person name="Steindorff A."/>
            <person name="Ohm R."/>
            <person name="Martin F."/>
            <person name="Silar P."/>
            <person name="Natvig D."/>
            <person name="Lalanne C."/>
            <person name="Gautier V."/>
            <person name="Ament-Velasquez S.L."/>
            <person name="Kruys A."/>
            <person name="Hutchinson M.I."/>
            <person name="Powell A.J."/>
            <person name="Barry K."/>
            <person name="Miller A.N."/>
            <person name="Grigoriev I.V."/>
            <person name="Debuchy R."/>
            <person name="Gladieux P."/>
            <person name="Thoren M.H."/>
            <person name="Johannesson H."/>
        </authorList>
    </citation>
    <scope>NUCLEOTIDE SEQUENCE</scope>
    <source>
        <strain evidence="1">CBS 118394</strain>
    </source>
</reference>
<protein>
    <submittedName>
        <fullName evidence="1">Uncharacterized protein</fullName>
    </submittedName>
</protein>
<dbReference type="AlphaFoldDB" id="A0AAE0HWI9"/>
<gene>
    <name evidence="1" type="ORF">B0H66DRAFT_373048</name>
</gene>
<proteinExistence type="predicted"/>
<sequence length="194" mass="20805">MTTPESLPISLILSLEQTSATPPTMRLTVTNTSDTETYTLLTWSSPLDPLALALGLVTVAIPSPDNEKSTVPFPIPQIMLRRVMPPPMDAFVTLSPGESASNEVVFRDPVVDMAALVDAAAGSAADPGNVKVFVSAGNDEDEDGGVVVWKGKRKENLMAAQIESLGRDDESVVKWKPRKIWVDMGLLAIPPSHQ</sequence>
<organism evidence="1 2">
    <name type="scientific">Apodospora peruviana</name>
    <dbReference type="NCBI Taxonomy" id="516989"/>
    <lineage>
        <taxon>Eukaryota</taxon>
        <taxon>Fungi</taxon>
        <taxon>Dikarya</taxon>
        <taxon>Ascomycota</taxon>
        <taxon>Pezizomycotina</taxon>
        <taxon>Sordariomycetes</taxon>
        <taxon>Sordariomycetidae</taxon>
        <taxon>Sordariales</taxon>
        <taxon>Lasiosphaeriaceae</taxon>
        <taxon>Apodospora</taxon>
    </lineage>
</organism>
<evidence type="ECO:0000313" key="2">
    <source>
        <dbReference type="Proteomes" id="UP001283341"/>
    </source>
</evidence>
<dbReference type="Proteomes" id="UP001283341">
    <property type="component" value="Unassembled WGS sequence"/>
</dbReference>
<reference evidence="1" key="1">
    <citation type="journal article" date="2023" name="Mol. Phylogenet. Evol.">
        <title>Genome-scale phylogeny and comparative genomics of the fungal order Sordariales.</title>
        <authorList>
            <person name="Hensen N."/>
            <person name="Bonometti L."/>
            <person name="Westerberg I."/>
            <person name="Brannstrom I.O."/>
            <person name="Guillou S."/>
            <person name="Cros-Aarteil S."/>
            <person name="Calhoun S."/>
            <person name="Haridas S."/>
            <person name="Kuo A."/>
            <person name="Mondo S."/>
            <person name="Pangilinan J."/>
            <person name="Riley R."/>
            <person name="LaButti K."/>
            <person name="Andreopoulos B."/>
            <person name="Lipzen A."/>
            <person name="Chen C."/>
            <person name="Yan M."/>
            <person name="Daum C."/>
            <person name="Ng V."/>
            <person name="Clum A."/>
            <person name="Steindorff A."/>
            <person name="Ohm R.A."/>
            <person name="Martin F."/>
            <person name="Silar P."/>
            <person name="Natvig D.O."/>
            <person name="Lalanne C."/>
            <person name="Gautier V."/>
            <person name="Ament-Velasquez S.L."/>
            <person name="Kruys A."/>
            <person name="Hutchinson M.I."/>
            <person name="Powell A.J."/>
            <person name="Barry K."/>
            <person name="Miller A.N."/>
            <person name="Grigoriev I.V."/>
            <person name="Debuchy R."/>
            <person name="Gladieux P."/>
            <person name="Hiltunen Thoren M."/>
            <person name="Johannesson H."/>
        </authorList>
    </citation>
    <scope>NUCLEOTIDE SEQUENCE</scope>
    <source>
        <strain evidence="1">CBS 118394</strain>
    </source>
</reference>
<comment type="caution">
    <text evidence="1">The sequence shown here is derived from an EMBL/GenBank/DDBJ whole genome shotgun (WGS) entry which is preliminary data.</text>
</comment>